<evidence type="ECO:0000256" key="3">
    <source>
        <dbReference type="ARBA" id="ARBA00022989"/>
    </source>
</evidence>
<feature type="transmembrane region" description="Helical" evidence="5">
    <location>
        <begin position="116"/>
        <end position="135"/>
    </location>
</feature>
<proteinExistence type="predicted"/>
<sequence length="211" mass="23705">MKVVSQEELEGHAAATWRGALEGTAASLAVGVPGSYFLHRRWPYFRSLPIPIKVLGVVLLWGPALAIQAERRGVEYDRAHWSGAGVDHLEREHASNEARWHTLSTRQKVGDWASRHAYSLLFGCWTATMTGSWILISRANRAAPFAHRIVQARVYAQGITVAGFLGASLLTLSKREEMLKHVRSFIFLHRNHNFEDNFGLEGRRSFVDLSC</sequence>
<dbReference type="PANTHER" id="PTHR28018:SF3">
    <property type="entry name" value="RESPIRATORY SUPERCOMPLEX FACTOR 2, MITOCHONDRIAL"/>
    <property type="match status" value="1"/>
</dbReference>
<reference evidence="7 8" key="1">
    <citation type="submission" date="2018-06" db="EMBL/GenBank/DDBJ databases">
        <title>A transcriptomic atlas of mushroom development highlights an independent origin of complex multicellularity.</title>
        <authorList>
            <consortium name="DOE Joint Genome Institute"/>
            <person name="Krizsan K."/>
            <person name="Almasi E."/>
            <person name="Merenyi Z."/>
            <person name="Sahu N."/>
            <person name="Viragh M."/>
            <person name="Koszo T."/>
            <person name="Mondo S."/>
            <person name="Kiss B."/>
            <person name="Balint B."/>
            <person name="Kues U."/>
            <person name="Barry K."/>
            <person name="Hegedus J.C."/>
            <person name="Henrissat B."/>
            <person name="Johnson J."/>
            <person name="Lipzen A."/>
            <person name="Ohm R."/>
            <person name="Nagy I."/>
            <person name="Pangilinan J."/>
            <person name="Yan J."/>
            <person name="Xiong Y."/>
            <person name="Grigoriev I.V."/>
            <person name="Hibbett D.S."/>
            <person name="Nagy L.G."/>
        </authorList>
    </citation>
    <scope>NUCLEOTIDE SEQUENCE [LARGE SCALE GENOMIC DNA]</scope>
    <source>
        <strain evidence="7 8">SZMC22713</strain>
    </source>
</reference>
<name>A0A4R5XES9_9AGAM</name>
<protein>
    <recommendedName>
        <fullName evidence="6">HIG1 domain-containing protein</fullName>
    </recommendedName>
</protein>
<evidence type="ECO:0000256" key="1">
    <source>
        <dbReference type="ARBA" id="ARBA00004173"/>
    </source>
</evidence>
<keyword evidence="2 5" id="KW-0812">Transmembrane</keyword>
<gene>
    <name evidence="7" type="ORF">BD410DRAFT_709506</name>
</gene>
<dbReference type="InterPro" id="IPR007667">
    <property type="entry name" value="Hypoxia_induced_domain"/>
</dbReference>
<evidence type="ECO:0000313" key="8">
    <source>
        <dbReference type="Proteomes" id="UP000294933"/>
    </source>
</evidence>
<dbReference type="EMBL" id="ML170156">
    <property type="protein sequence ID" value="TDL29634.1"/>
    <property type="molecule type" value="Genomic_DNA"/>
</dbReference>
<accession>A0A4R5XES9</accession>
<keyword evidence="4 5" id="KW-0472">Membrane</keyword>
<evidence type="ECO:0000259" key="6">
    <source>
        <dbReference type="PROSITE" id="PS51503"/>
    </source>
</evidence>
<organism evidence="7 8">
    <name type="scientific">Rickenella mellea</name>
    <dbReference type="NCBI Taxonomy" id="50990"/>
    <lineage>
        <taxon>Eukaryota</taxon>
        <taxon>Fungi</taxon>
        <taxon>Dikarya</taxon>
        <taxon>Basidiomycota</taxon>
        <taxon>Agaricomycotina</taxon>
        <taxon>Agaricomycetes</taxon>
        <taxon>Hymenochaetales</taxon>
        <taxon>Rickenellaceae</taxon>
        <taxon>Rickenella</taxon>
    </lineage>
</organism>
<evidence type="ECO:0000256" key="2">
    <source>
        <dbReference type="ARBA" id="ARBA00022692"/>
    </source>
</evidence>
<dbReference type="STRING" id="50990.A0A4R5XES9"/>
<dbReference type="GO" id="GO:0005739">
    <property type="term" value="C:mitochondrion"/>
    <property type="evidence" value="ECO:0007669"/>
    <property type="project" value="UniProtKB-SubCell"/>
</dbReference>
<dbReference type="VEuPathDB" id="FungiDB:BD410DRAFT_709506"/>
<dbReference type="AlphaFoldDB" id="A0A4R5XES9"/>
<keyword evidence="8" id="KW-1185">Reference proteome</keyword>
<evidence type="ECO:0000256" key="4">
    <source>
        <dbReference type="ARBA" id="ARBA00023136"/>
    </source>
</evidence>
<feature type="transmembrane region" description="Helical" evidence="5">
    <location>
        <begin position="155"/>
        <end position="173"/>
    </location>
</feature>
<dbReference type="PANTHER" id="PTHR28018">
    <property type="entry name" value="RESPIRATORY SUPERCOMPLEX FACTOR 2, MITOCHONDRIAL"/>
    <property type="match status" value="1"/>
</dbReference>
<evidence type="ECO:0000256" key="5">
    <source>
        <dbReference type="SAM" id="Phobius"/>
    </source>
</evidence>
<dbReference type="PROSITE" id="PS51503">
    <property type="entry name" value="HIG1"/>
    <property type="match status" value="1"/>
</dbReference>
<feature type="domain" description="HIG1" evidence="6">
    <location>
        <begin position="90"/>
        <end position="182"/>
    </location>
</feature>
<keyword evidence="3 5" id="KW-1133">Transmembrane helix</keyword>
<dbReference type="GO" id="GO:0033617">
    <property type="term" value="P:mitochondrial respiratory chain complex IV assembly"/>
    <property type="evidence" value="ECO:0007669"/>
    <property type="project" value="TreeGrafter"/>
</dbReference>
<dbReference type="Proteomes" id="UP000294933">
    <property type="component" value="Unassembled WGS sequence"/>
</dbReference>
<evidence type="ECO:0000313" key="7">
    <source>
        <dbReference type="EMBL" id="TDL29634.1"/>
    </source>
</evidence>
<dbReference type="InterPro" id="IPR040153">
    <property type="entry name" value="Rcf2"/>
</dbReference>
<comment type="subcellular location">
    <subcellularLocation>
        <location evidence="1">Mitochondrion</location>
    </subcellularLocation>
</comment>
<dbReference type="OrthoDB" id="1915122at2759"/>